<dbReference type="RefSeq" id="WP_004795090.1">
    <property type="nucleotide sequence ID" value="NZ_CP011368.1"/>
</dbReference>
<dbReference type="Proteomes" id="UP000290495">
    <property type="component" value="Chromosome"/>
</dbReference>
<name>A0A0F6ZLM7_9BACT</name>
<protein>
    <submittedName>
        <fullName evidence="1">Uncharacterized protein</fullName>
    </submittedName>
</protein>
<gene>
    <name evidence="1" type="primary">MCYN0441</name>
    <name evidence="1" type="ORF">NCTC10146_00292</name>
</gene>
<accession>A0A0F6ZLM7</accession>
<dbReference type="HOGENOM" id="CLU_2826479_0_0_14"/>
<dbReference type="STRING" id="29555.AAW50_00410"/>
<dbReference type="AlphaFoldDB" id="A0A0F6ZLM7"/>
<dbReference type="eggNOG" id="ENOG5031ZGE">
    <property type="taxonomic scope" value="Bacteria"/>
</dbReference>
<dbReference type="EMBL" id="LR215010">
    <property type="protein sequence ID" value="VEU68834.1"/>
    <property type="molecule type" value="Genomic_DNA"/>
</dbReference>
<evidence type="ECO:0000313" key="2">
    <source>
        <dbReference type="Proteomes" id="UP000290495"/>
    </source>
</evidence>
<organism evidence="1 2">
    <name type="scientific">Mycoplasmopsis canis</name>
    <dbReference type="NCBI Taxonomy" id="29555"/>
    <lineage>
        <taxon>Bacteria</taxon>
        <taxon>Bacillati</taxon>
        <taxon>Mycoplasmatota</taxon>
        <taxon>Mycoplasmoidales</taxon>
        <taxon>Metamycoplasmataceae</taxon>
        <taxon>Mycoplasmopsis</taxon>
    </lineage>
</organism>
<proteinExistence type="predicted"/>
<reference evidence="1 2" key="1">
    <citation type="submission" date="2019-01" db="EMBL/GenBank/DDBJ databases">
        <authorList>
            <consortium name="Pathogen Informatics"/>
        </authorList>
    </citation>
    <scope>NUCLEOTIDE SEQUENCE [LARGE SCALE GENOMIC DNA]</scope>
    <source>
        <strain evidence="1 2">NCTC10146</strain>
    </source>
</reference>
<evidence type="ECO:0000313" key="1">
    <source>
        <dbReference type="EMBL" id="VEU68834.1"/>
    </source>
</evidence>
<sequence>MKNNKEKKAGNQQYTRLVNNIITENKTTGESKKSYYKNSIIYAFAIISIFIIIVLTVVIFVFLFKN</sequence>
<dbReference type="KEGG" id="mcas:AAW50_00410"/>